<organism evidence="2">
    <name type="scientific">marine sediment metagenome</name>
    <dbReference type="NCBI Taxonomy" id="412755"/>
    <lineage>
        <taxon>unclassified sequences</taxon>
        <taxon>metagenomes</taxon>
        <taxon>ecological metagenomes</taxon>
    </lineage>
</organism>
<evidence type="ECO:0000256" key="1">
    <source>
        <dbReference type="SAM" id="MobiDB-lite"/>
    </source>
</evidence>
<dbReference type="EMBL" id="LAZR01006780">
    <property type="protein sequence ID" value="KKM89693.1"/>
    <property type="molecule type" value="Genomic_DNA"/>
</dbReference>
<proteinExistence type="predicted"/>
<protein>
    <submittedName>
        <fullName evidence="2">Uncharacterized protein</fullName>
    </submittedName>
</protein>
<feature type="region of interest" description="Disordered" evidence="1">
    <location>
        <begin position="421"/>
        <end position="444"/>
    </location>
</feature>
<evidence type="ECO:0000313" key="2">
    <source>
        <dbReference type="EMBL" id="KKM89693.1"/>
    </source>
</evidence>
<sequence>RELERNTDPAMKNKFRIWYMYGTAEQEDLEAADCDCEEKTDPHLPVMVTMVNNHVIRVQLNILDSGAFPYDLFRWRRRGGYWAGIGIGRQVRVAQEIVVGGCRNLMENAGLAAGPMIVFKQGTIFPVGQKKMGIGPRRIFYIAKDDESIKDATKAIGVIKVDMLVDDLLKIINFGLKLAEDITGMPVLLQGQMGSAPDTVGGMQILNNNASSPIRQLGRDFDDDILEPHTDRYYQYLLLYGENVKEKGDFFVNATGSSALVEKDIQNTELINLQGIVSDIRFGLDPEKYAEELLISRHFDPSKFRFEDEEKRKLFEQMANPPDAAKEIALMKKEVELMRIEANLRGEGLRAQVAISKQEQDAMQAKDQNQLDLLLAGFQGEIENMRDGTSNQQHIDKLKTDLFKFMEEIRATERLVRLEARADRLPEPVVEPPGKAKAGESATS</sequence>
<name>A0A0F9L886_9ZZZZ</name>
<comment type="caution">
    <text evidence="2">The sequence shown here is derived from an EMBL/GenBank/DDBJ whole genome shotgun (WGS) entry which is preliminary data.</text>
</comment>
<gene>
    <name evidence="2" type="ORF">LCGC14_1246240</name>
</gene>
<reference evidence="2" key="1">
    <citation type="journal article" date="2015" name="Nature">
        <title>Complex archaea that bridge the gap between prokaryotes and eukaryotes.</title>
        <authorList>
            <person name="Spang A."/>
            <person name="Saw J.H."/>
            <person name="Jorgensen S.L."/>
            <person name="Zaremba-Niedzwiedzka K."/>
            <person name="Martijn J."/>
            <person name="Lind A.E."/>
            <person name="van Eijk R."/>
            <person name="Schleper C."/>
            <person name="Guy L."/>
            <person name="Ettema T.J."/>
        </authorList>
    </citation>
    <scope>NUCLEOTIDE SEQUENCE</scope>
</reference>
<accession>A0A0F9L886</accession>
<feature type="non-terminal residue" evidence="2">
    <location>
        <position position="1"/>
    </location>
</feature>
<dbReference type="AlphaFoldDB" id="A0A0F9L886"/>